<dbReference type="Proteomes" id="UP001057520">
    <property type="component" value="Chromosome"/>
</dbReference>
<accession>A0ABY4ZMZ6</accession>
<feature type="region of interest" description="Disordered" evidence="1">
    <location>
        <begin position="44"/>
        <end position="70"/>
    </location>
</feature>
<evidence type="ECO:0000256" key="1">
    <source>
        <dbReference type="SAM" id="MobiDB-lite"/>
    </source>
</evidence>
<organism evidence="2 3">
    <name type="scientific">Caulobacter segnis</name>
    <dbReference type="NCBI Taxonomy" id="88688"/>
    <lineage>
        <taxon>Bacteria</taxon>
        <taxon>Pseudomonadati</taxon>
        <taxon>Pseudomonadota</taxon>
        <taxon>Alphaproteobacteria</taxon>
        <taxon>Caulobacterales</taxon>
        <taxon>Caulobacteraceae</taxon>
        <taxon>Caulobacter</taxon>
    </lineage>
</organism>
<gene>
    <name evidence="2" type="ORF">MZV50_16380</name>
</gene>
<keyword evidence="3" id="KW-1185">Reference proteome</keyword>
<evidence type="ECO:0000313" key="3">
    <source>
        <dbReference type="Proteomes" id="UP001057520"/>
    </source>
</evidence>
<evidence type="ECO:0000313" key="2">
    <source>
        <dbReference type="EMBL" id="USQ94178.1"/>
    </source>
</evidence>
<feature type="compositionally biased region" description="Polar residues" evidence="1">
    <location>
        <begin position="1"/>
        <end position="10"/>
    </location>
</feature>
<sequence length="70" mass="7143">MAAKSSTTVPAQGWPTISGLDDTRATKSLDPSYDGQAAVTFGGQLTALSDSAPPPRPVRDAVGSRVNISV</sequence>
<protein>
    <submittedName>
        <fullName evidence="2">Uncharacterized protein</fullName>
    </submittedName>
</protein>
<reference evidence="2 3" key="1">
    <citation type="submission" date="2022-04" db="EMBL/GenBank/DDBJ databases">
        <title>Genome sequence of soybean root-associated Caulobacter segnis RL271.</title>
        <authorList>
            <person name="Longley R."/>
            <person name="Bonito G."/>
            <person name="Trigodet F."/>
            <person name="Crosson S."/>
            <person name="Fiebig A."/>
        </authorList>
    </citation>
    <scope>NUCLEOTIDE SEQUENCE [LARGE SCALE GENOMIC DNA]</scope>
    <source>
        <strain evidence="2 3">RL271</strain>
    </source>
</reference>
<dbReference type="EMBL" id="CP096040">
    <property type="protein sequence ID" value="USQ94178.1"/>
    <property type="molecule type" value="Genomic_DNA"/>
</dbReference>
<proteinExistence type="predicted"/>
<feature type="region of interest" description="Disordered" evidence="1">
    <location>
        <begin position="1"/>
        <end position="32"/>
    </location>
</feature>
<name>A0ABY4ZMZ6_9CAUL</name>